<evidence type="ECO:0000313" key="3">
    <source>
        <dbReference type="Proteomes" id="UP000663873"/>
    </source>
</evidence>
<dbReference type="Proteomes" id="UP000663873">
    <property type="component" value="Unassembled WGS sequence"/>
</dbReference>
<gene>
    <name evidence="2" type="ORF">UJA718_LOCUS46178</name>
</gene>
<feature type="region of interest" description="Disordered" evidence="1">
    <location>
        <begin position="1"/>
        <end position="81"/>
    </location>
</feature>
<feature type="non-terminal residue" evidence="2">
    <location>
        <position position="81"/>
    </location>
</feature>
<dbReference type="AlphaFoldDB" id="A0A821W050"/>
<name>A0A821W050_9BILA</name>
<sequence>QNSSIASLIQSHKSEHVVPFRETPLINPKRRSIYIEQKRDRHRARSSSNTTPSSSLASRSQSMPKLNVNNYIRSSQSPVTT</sequence>
<protein>
    <submittedName>
        <fullName evidence="2">Uncharacterized protein</fullName>
    </submittedName>
</protein>
<evidence type="ECO:0000313" key="2">
    <source>
        <dbReference type="EMBL" id="CAF4915746.1"/>
    </source>
</evidence>
<comment type="caution">
    <text evidence="2">The sequence shown here is derived from an EMBL/GenBank/DDBJ whole genome shotgun (WGS) entry which is preliminary data.</text>
</comment>
<feature type="compositionally biased region" description="Low complexity" evidence="1">
    <location>
        <begin position="46"/>
        <end position="62"/>
    </location>
</feature>
<accession>A0A821W050</accession>
<feature type="non-terminal residue" evidence="2">
    <location>
        <position position="1"/>
    </location>
</feature>
<evidence type="ECO:0000256" key="1">
    <source>
        <dbReference type="SAM" id="MobiDB-lite"/>
    </source>
</evidence>
<reference evidence="2" key="1">
    <citation type="submission" date="2021-02" db="EMBL/GenBank/DDBJ databases">
        <authorList>
            <person name="Nowell W R."/>
        </authorList>
    </citation>
    <scope>NUCLEOTIDE SEQUENCE</scope>
</reference>
<feature type="compositionally biased region" description="Polar residues" evidence="1">
    <location>
        <begin position="1"/>
        <end position="11"/>
    </location>
</feature>
<keyword evidence="3" id="KW-1185">Reference proteome</keyword>
<organism evidence="2 3">
    <name type="scientific">Rotaria socialis</name>
    <dbReference type="NCBI Taxonomy" id="392032"/>
    <lineage>
        <taxon>Eukaryota</taxon>
        <taxon>Metazoa</taxon>
        <taxon>Spiralia</taxon>
        <taxon>Gnathifera</taxon>
        <taxon>Rotifera</taxon>
        <taxon>Eurotatoria</taxon>
        <taxon>Bdelloidea</taxon>
        <taxon>Philodinida</taxon>
        <taxon>Philodinidae</taxon>
        <taxon>Rotaria</taxon>
    </lineage>
</organism>
<feature type="compositionally biased region" description="Polar residues" evidence="1">
    <location>
        <begin position="63"/>
        <end position="81"/>
    </location>
</feature>
<dbReference type="EMBL" id="CAJOBP010081280">
    <property type="protein sequence ID" value="CAF4915746.1"/>
    <property type="molecule type" value="Genomic_DNA"/>
</dbReference>
<proteinExistence type="predicted"/>